<accession>A0A8K0TC07</accession>
<name>A0A8K0TC07_9PEZI</name>
<evidence type="ECO:0000313" key="2">
    <source>
        <dbReference type="Proteomes" id="UP000813385"/>
    </source>
</evidence>
<dbReference type="Proteomes" id="UP000813385">
    <property type="component" value="Unassembled WGS sequence"/>
</dbReference>
<comment type="caution">
    <text evidence="1">The sequence shown here is derived from an EMBL/GenBank/DDBJ whole genome shotgun (WGS) entry which is preliminary data.</text>
</comment>
<proteinExistence type="predicted"/>
<dbReference type="AlphaFoldDB" id="A0A8K0TC07"/>
<gene>
    <name evidence="1" type="ORF">B0T11DRAFT_301919</name>
</gene>
<organism evidence="1 2">
    <name type="scientific">Plectosphaerella cucumerina</name>
    <dbReference type="NCBI Taxonomy" id="40658"/>
    <lineage>
        <taxon>Eukaryota</taxon>
        <taxon>Fungi</taxon>
        <taxon>Dikarya</taxon>
        <taxon>Ascomycota</taxon>
        <taxon>Pezizomycotina</taxon>
        <taxon>Sordariomycetes</taxon>
        <taxon>Hypocreomycetidae</taxon>
        <taxon>Glomerellales</taxon>
        <taxon>Plectosphaerellaceae</taxon>
        <taxon>Plectosphaerella</taxon>
    </lineage>
</organism>
<protein>
    <submittedName>
        <fullName evidence="1">Uncharacterized protein</fullName>
    </submittedName>
</protein>
<evidence type="ECO:0000313" key="1">
    <source>
        <dbReference type="EMBL" id="KAH7349724.1"/>
    </source>
</evidence>
<dbReference type="EMBL" id="JAGPXD010000006">
    <property type="protein sequence ID" value="KAH7349724.1"/>
    <property type="molecule type" value="Genomic_DNA"/>
</dbReference>
<reference evidence="1" key="1">
    <citation type="journal article" date="2021" name="Nat. Commun.">
        <title>Genetic determinants of endophytism in the Arabidopsis root mycobiome.</title>
        <authorList>
            <person name="Mesny F."/>
            <person name="Miyauchi S."/>
            <person name="Thiergart T."/>
            <person name="Pickel B."/>
            <person name="Atanasova L."/>
            <person name="Karlsson M."/>
            <person name="Huettel B."/>
            <person name="Barry K.W."/>
            <person name="Haridas S."/>
            <person name="Chen C."/>
            <person name="Bauer D."/>
            <person name="Andreopoulos W."/>
            <person name="Pangilinan J."/>
            <person name="LaButti K."/>
            <person name="Riley R."/>
            <person name="Lipzen A."/>
            <person name="Clum A."/>
            <person name="Drula E."/>
            <person name="Henrissat B."/>
            <person name="Kohler A."/>
            <person name="Grigoriev I.V."/>
            <person name="Martin F.M."/>
            <person name="Hacquard S."/>
        </authorList>
    </citation>
    <scope>NUCLEOTIDE SEQUENCE</scope>
    <source>
        <strain evidence="1">MPI-CAGE-AT-0016</strain>
    </source>
</reference>
<keyword evidence="2" id="KW-1185">Reference proteome</keyword>
<sequence length="100" mass="10935">MPPCHPPRLASLPWPCTAADGAVGAVDRQRVGRSPTRVLDHPNLPLAARQLEVRLRESDDGVRAEEERGLLATADTLQCRAATCDQCTERPRPKMVLRSG</sequence>